<evidence type="ECO:0000313" key="2">
    <source>
        <dbReference type="EMBL" id="KCW60839.1"/>
    </source>
</evidence>
<dbReference type="InParanoid" id="A0A059B478"/>
<feature type="domain" description="C2H2-type" evidence="1">
    <location>
        <begin position="11"/>
        <end position="32"/>
    </location>
</feature>
<dbReference type="InterPro" id="IPR013087">
    <property type="entry name" value="Znf_C2H2_type"/>
</dbReference>
<organism evidence="2">
    <name type="scientific">Eucalyptus grandis</name>
    <name type="common">Flooded gum</name>
    <dbReference type="NCBI Taxonomy" id="71139"/>
    <lineage>
        <taxon>Eukaryota</taxon>
        <taxon>Viridiplantae</taxon>
        <taxon>Streptophyta</taxon>
        <taxon>Embryophyta</taxon>
        <taxon>Tracheophyta</taxon>
        <taxon>Spermatophyta</taxon>
        <taxon>Magnoliopsida</taxon>
        <taxon>eudicotyledons</taxon>
        <taxon>Gunneridae</taxon>
        <taxon>Pentapetalae</taxon>
        <taxon>rosids</taxon>
        <taxon>malvids</taxon>
        <taxon>Myrtales</taxon>
        <taxon>Myrtaceae</taxon>
        <taxon>Myrtoideae</taxon>
        <taxon>Eucalypteae</taxon>
        <taxon>Eucalyptus</taxon>
    </lineage>
</organism>
<accession>A0A059B478</accession>
<dbReference type="EMBL" id="KK198760">
    <property type="protein sequence ID" value="KCW60839.1"/>
    <property type="molecule type" value="Genomic_DNA"/>
</dbReference>
<evidence type="ECO:0000259" key="1">
    <source>
        <dbReference type="PROSITE" id="PS00028"/>
    </source>
</evidence>
<protein>
    <recommendedName>
        <fullName evidence="1">C2H2-type domain-containing protein</fullName>
    </recommendedName>
</protein>
<dbReference type="Gramene" id="KCW60839">
    <property type="protein sequence ID" value="KCW60839"/>
    <property type="gene ID" value="EUGRSUZ_H03577"/>
</dbReference>
<reference evidence="2" key="1">
    <citation type="submission" date="2013-07" db="EMBL/GenBank/DDBJ databases">
        <title>The genome of Eucalyptus grandis.</title>
        <authorList>
            <person name="Schmutz J."/>
            <person name="Hayes R."/>
            <person name="Myburg A."/>
            <person name="Tuskan G."/>
            <person name="Grattapaglia D."/>
            <person name="Rokhsar D.S."/>
        </authorList>
    </citation>
    <scope>NUCLEOTIDE SEQUENCE</scope>
    <source>
        <tissue evidence="2">Leaf extractions</tissue>
    </source>
</reference>
<name>A0A059B478_EUCGR</name>
<dbReference type="AlphaFoldDB" id="A0A059B478"/>
<proteinExistence type="predicted"/>
<gene>
    <name evidence="2" type="ORF">EUGRSUZ_H03577</name>
</gene>
<dbReference type="PROSITE" id="PS00028">
    <property type="entry name" value="ZINC_FINGER_C2H2_1"/>
    <property type="match status" value="1"/>
</dbReference>
<sequence>MIDSQTCPRPCSRICRRLLLLRLLLRPHWRSHVRVRLLAVHRLIRHRPTSNDSRRNTHLWTMLRWHIVVRNAFGRRTHRKTSCPRHRCKYFISQILSGHDINQEIKNIGPRDCCCNVILLEGPPLVLLRVIPGTEGQLQNEHLTGPGKYDWSFSRYHPHVLISFHDLLDSS</sequence>